<dbReference type="STRING" id="1423815.FC27_GL000822"/>
<evidence type="ECO:0000313" key="2">
    <source>
        <dbReference type="Proteomes" id="UP000051647"/>
    </source>
</evidence>
<dbReference type="AlphaFoldDB" id="A0A0R1SN11"/>
<dbReference type="eggNOG" id="ENOG5030BQ9">
    <property type="taxonomic scope" value="Bacteria"/>
</dbReference>
<keyword evidence="2" id="KW-1185">Reference proteome</keyword>
<organism evidence="1 2">
    <name type="scientific">Companilactobacillus versmoldensis DSM 14857 = KCTC 3814</name>
    <dbReference type="NCBI Taxonomy" id="1423815"/>
    <lineage>
        <taxon>Bacteria</taxon>
        <taxon>Bacillati</taxon>
        <taxon>Bacillota</taxon>
        <taxon>Bacilli</taxon>
        <taxon>Lactobacillales</taxon>
        <taxon>Lactobacillaceae</taxon>
        <taxon>Companilactobacillus</taxon>
    </lineage>
</organism>
<gene>
    <name evidence="1" type="ORF">FC27_GL000822</name>
</gene>
<reference evidence="1 2" key="1">
    <citation type="journal article" date="2015" name="Genome Announc.">
        <title>Expanding the biotechnology potential of lactobacilli through comparative genomics of 213 strains and associated genera.</title>
        <authorList>
            <person name="Sun Z."/>
            <person name="Harris H.M."/>
            <person name="McCann A."/>
            <person name="Guo C."/>
            <person name="Argimon S."/>
            <person name="Zhang W."/>
            <person name="Yang X."/>
            <person name="Jeffery I.B."/>
            <person name="Cooney J.C."/>
            <person name="Kagawa T.F."/>
            <person name="Liu W."/>
            <person name="Song Y."/>
            <person name="Salvetti E."/>
            <person name="Wrobel A."/>
            <person name="Rasinkangas P."/>
            <person name="Parkhill J."/>
            <person name="Rea M.C."/>
            <person name="O'Sullivan O."/>
            <person name="Ritari J."/>
            <person name="Douillard F.P."/>
            <person name="Paul Ross R."/>
            <person name="Yang R."/>
            <person name="Briner A.E."/>
            <person name="Felis G.E."/>
            <person name="de Vos W.M."/>
            <person name="Barrangou R."/>
            <person name="Klaenhammer T.R."/>
            <person name="Caufield P.W."/>
            <person name="Cui Y."/>
            <person name="Zhang H."/>
            <person name="O'Toole P.W."/>
        </authorList>
    </citation>
    <scope>NUCLEOTIDE SEQUENCE [LARGE SCALE GENOMIC DNA]</scope>
    <source>
        <strain evidence="1 2">DSM 14857</strain>
    </source>
</reference>
<accession>A0A0R1SN11</accession>
<dbReference type="OrthoDB" id="2298351at2"/>
<dbReference type="EMBL" id="AZFA01000002">
    <property type="protein sequence ID" value="KRL68090.1"/>
    <property type="molecule type" value="Genomic_DNA"/>
</dbReference>
<comment type="caution">
    <text evidence="1">The sequence shown here is derived from an EMBL/GenBank/DDBJ whole genome shotgun (WGS) entry which is preliminary data.</text>
</comment>
<sequence length="135" mass="15306">MNLKIGGNDVGKIMYNGQEFGGAAKLEPGTILYISSDHDSTISRYNDDLYLSPSTAEIIFPNVGKHWEGLKKFRIRSVTSKQVFDVNSIDEPTQFQNTSLKIHRERSLTDEPDKLIVTTSKGYNYTVMITVEEWN</sequence>
<proteinExistence type="predicted"/>
<name>A0A0R1SN11_9LACO</name>
<dbReference type="Proteomes" id="UP000051647">
    <property type="component" value="Unassembled WGS sequence"/>
</dbReference>
<dbReference type="RefSeq" id="WP_010623926.1">
    <property type="nucleotide sequence ID" value="NZ_AZFA01000002.1"/>
</dbReference>
<dbReference type="PATRIC" id="fig|1423815.3.peg.833"/>
<evidence type="ECO:0000313" key="1">
    <source>
        <dbReference type="EMBL" id="KRL68090.1"/>
    </source>
</evidence>
<protein>
    <submittedName>
        <fullName evidence="1">Uncharacterized protein</fullName>
    </submittedName>
</protein>